<sequence>MCRVWKEEIDKLLIFAGLFSAAVTAFAVESYQWLESPGDINTELLMQLILLQSNSTLPSQLVPSLQPSASAIRINIFWFMSLTLSLGSVLVGILCLQWVREYQRPVSTASFKEKLTYRQIRHDGLISWGVPQIVSLIPVLLQISLILFFIGIFDLLWARNHLVALVILVPTALVTSFLAISTILPALQIAIVRFAGDSIIALKQCPYKSPQSWLICRLVFAFIDVDWSDPMMLNLVKTTQRTWFTLDHFWDDDRKVWDNPEKGHPKLARAIEWMQVNLPHHSEVTYNLYQCLTDIDDKTTDAIMLWFTEHLGSTPHLNAQATDNALPNSEVVSALFLAKFHNYTVGAMEHWIRAANSSPKLFPSIPMQEIKKLPEEHRNEFFRQLVLCGLSFIKRKEVKHGDVLKALEMLVIMSETGPITSPSTNHLIQHTIAAVTQWFVDPNTDPSTEDDVSKTKDMTSWMNLCAFRWFSNTDVKITKALILELVYKVGKKGDEIRQRAVEKGTYPGGQFQLQDKLQIIFHVSSWNILFSTPEPRLWWKANLVNFNPLDTHRLAMSDDTQTGTTLTLAAPPGSARSQP</sequence>
<evidence type="ECO:0000313" key="1">
    <source>
        <dbReference type="EMBL" id="TFK67692.1"/>
    </source>
</evidence>
<protein>
    <submittedName>
        <fullName evidence="1">Uncharacterized protein</fullName>
    </submittedName>
</protein>
<accession>A0ACD3APY5</accession>
<proteinExistence type="predicted"/>
<name>A0ACD3APY5_9AGAR</name>
<reference evidence="1 2" key="1">
    <citation type="journal article" date="2019" name="Nat. Ecol. Evol.">
        <title>Megaphylogeny resolves global patterns of mushroom evolution.</title>
        <authorList>
            <person name="Varga T."/>
            <person name="Krizsan K."/>
            <person name="Foldi C."/>
            <person name="Dima B."/>
            <person name="Sanchez-Garcia M."/>
            <person name="Sanchez-Ramirez S."/>
            <person name="Szollosi G.J."/>
            <person name="Szarkandi J.G."/>
            <person name="Papp V."/>
            <person name="Albert L."/>
            <person name="Andreopoulos W."/>
            <person name="Angelini C."/>
            <person name="Antonin V."/>
            <person name="Barry K.W."/>
            <person name="Bougher N.L."/>
            <person name="Buchanan P."/>
            <person name="Buyck B."/>
            <person name="Bense V."/>
            <person name="Catcheside P."/>
            <person name="Chovatia M."/>
            <person name="Cooper J."/>
            <person name="Damon W."/>
            <person name="Desjardin D."/>
            <person name="Finy P."/>
            <person name="Geml J."/>
            <person name="Haridas S."/>
            <person name="Hughes K."/>
            <person name="Justo A."/>
            <person name="Karasinski D."/>
            <person name="Kautmanova I."/>
            <person name="Kiss B."/>
            <person name="Kocsube S."/>
            <person name="Kotiranta H."/>
            <person name="LaButti K.M."/>
            <person name="Lechner B.E."/>
            <person name="Liimatainen K."/>
            <person name="Lipzen A."/>
            <person name="Lukacs Z."/>
            <person name="Mihaltcheva S."/>
            <person name="Morgado L.N."/>
            <person name="Niskanen T."/>
            <person name="Noordeloos M.E."/>
            <person name="Ohm R.A."/>
            <person name="Ortiz-Santana B."/>
            <person name="Ovrebo C."/>
            <person name="Racz N."/>
            <person name="Riley R."/>
            <person name="Savchenko A."/>
            <person name="Shiryaev A."/>
            <person name="Soop K."/>
            <person name="Spirin V."/>
            <person name="Szebenyi C."/>
            <person name="Tomsovsky M."/>
            <person name="Tulloss R.E."/>
            <person name="Uehling J."/>
            <person name="Grigoriev I.V."/>
            <person name="Vagvolgyi C."/>
            <person name="Papp T."/>
            <person name="Martin F.M."/>
            <person name="Miettinen O."/>
            <person name="Hibbett D.S."/>
            <person name="Nagy L.G."/>
        </authorList>
    </citation>
    <scope>NUCLEOTIDE SEQUENCE [LARGE SCALE GENOMIC DNA]</scope>
    <source>
        <strain evidence="1 2">NL-1719</strain>
    </source>
</reference>
<gene>
    <name evidence="1" type="ORF">BDN72DRAFT_822095</name>
</gene>
<dbReference type="Proteomes" id="UP000308600">
    <property type="component" value="Unassembled WGS sequence"/>
</dbReference>
<organism evidence="1 2">
    <name type="scientific">Pluteus cervinus</name>
    <dbReference type="NCBI Taxonomy" id="181527"/>
    <lineage>
        <taxon>Eukaryota</taxon>
        <taxon>Fungi</taxon>
        <taxon>Dikarya</taxon>
        <taxon>Basidiomycota</taxon>
        <taxon>Agaricomycotina</taxon>
        <taxon>Agaricomycetes</taxon>
        <taxon>Agaricomycetidae</taxon>
        <taxon>Agaricales</taxon>
        <taxon>Pluteineae</taxon>
        <taxon>Pluteaceae</taxon>
        <taxon>Pluteus</taxon>
    </lineage>
</organism>
<evidence type="ECO:0000313" key="2">
    <source>
        <dbReference type="Proteomes" id="UP000308600"/>
    </source>
</evidence>
<keyword evidence="2" id="KW-1185">Reference proteome</keyword>
<dbReference type="EMBL" id="ML208369">
    <property type="protein sequence ID" value="TFK67692.1"/>
    <property type="molecule type" value="Genomic_DNA"/>
</dbReference>